<name>A0ABP1B5I1_9BRYO</name>
<dbReference type="EMBL" id="OZ023703">
    <property type="protein sequence ID" value="CAK9870385.1"/>
    <property type="molecule type" value="Genomic_DNA"/>
</dbReference>
<accession>A0ABP1B5I1</accession>
<sequence length="104" mass="11566">MSCILFSTCILARPFQLDHHVLCPVQYMESGQPISSWSTIMSYVLFSAWGLARPFQLDHHVLCPVQCMESGQSVPFLLDHHVLCTMSWSLQGVKALGDQGNAAD</sequence>
<dbReference type="Proteomes" id="UP001497522">
    <property type="component" value="Chromosome 2"/>
</dbReference>
<reference evidence="1 2" key="1">
    <citation type="submission" date="2024-03" db="EMBL/GenBank/DDBJ databases">
        <authorList>
            <consortium name="ELIXIR-Norway"/>
            <consortium name="Elixir Norway"/>
        </authorList>
    </citation>
    <scope>NUCLEOTIDE SEQUENCE [LARGE SCALE GENOMIC DNA]</scope>
</reference>
<evidence type="ECO:0000313" key="2">
    <source>
        <dbReference type="Proteomes" id="UP001497522"/>
    </source>
</evidence>
<organism evidence="1 2">
    <name type="scientific">Sphagnum jensenii</name>
    <dbReference type="NCBI Taxonomy" id="128206"/>
    <lineage>
        <taxon>Eukaryota</taxon>
        <taxon>Viridiplantae</taxon>
        <taxon>Streptophyta</taxon>
        <taxon>Embryophyta</taxon>
        <taxon>Bryophyta</taxon>
        <taxon>Sphagnophytina</taxon>
        <taxon>Sphagnopsida</taxon>
        <taxon>Sphagnales</taxon>
        <taxon>Sphagnaceae</taxon>
        <taxon>Sphagnum</taxon>
    </lineage>
</organism>
<protein>
    <submittedName>
        <fullName evidence="1">Uncharacterized protein</fullName>
    </submittedName>
</protein>
<evidence type="ECO:0000313" key="1">
    <source>
        <dbReference type="EMBL" id="CAK9870385.1"/>
    </source>
</evidence>
<proteinExistence type="predicted"/>
<gene>
    <name evidence="1" type="ORF">CSSPJE1EN2_LOCUS13053</name>
</gene>
<keyword evidence="2" id="KW-1185">Reference proteome</keyword>